<organism evidence="1 2">
    <name type="scientific">Prorocentrum cordatum</name>
    <dbReference type="NCBI Taxonomy" id="2364126"/>
    <lineage>
        <taxon>Eukaryota</taxon>
        <taxon>Sar</taxon>
        <taxon>Alveolata</taxon>
        <taxon>Dinophyceae</taxon>
        <taxon>Prorocentrales</taxon>
        <taxon>Prorocentraceae</taxon>
        <taxon>Prorocentrum</taxon>
    </lineage>
</organism>
<name>A0ABN9VQP8_9DINO</name>
<proteinExistence type="predicted"/>
<keyword evidence="2" id="KW-1185">Reference proteome</keyword>
<evidence type="ECO:0000313" key="2">
    <source>
        <dbReference type="Proteomes" id="UP001189429"/>
    </source>
</evidence>
<evidence type="ECO:0000313" key="1">
    <source>
        <dbReference type="EMBL" id="CAK0875785.1"/>
    </source>
</evidence>
<sequence length="200" mass="22237">MQMLASLAERDGEEETAKKYLSKIDALTEKARPAPKPLQDQVSELHREITKLGSKMEAELAKYNRWVEGVRKQEAHLRDLSQKSKALIGQHRTLVAKPHREVAPIVIEADSEPAPGPALSLRDLAAGKVADITIDDGGLFSDFPGEFELEPADIDEVEKRRAKFKEHIAAAAKQLFQDAVVKAEAVKAEHEQYLKRIVGK</sequence>
<comment type="caution">
    <text evidence="1">The sequence shown here is derived from an EMBL/GenBank/DDBJ whole genome shotgun (WGS) entry which is preliminary data.</text>
</comment>
<protein>
    <submittedName>
        <fullName evidence="1">Uncharacterized protein</fullName>
    </submittedName>
</protein>
<dbReference type="Proteomes" id="UP001189429">
    <property type="component" value="Unassembled WGS sequence"/>
</dbReference>
<reference evidence="1" key="1">
    <citation type="submission" date="2023-10" db="EMBL/GenBank/DDBJ databases">
        <authorList>
            <person name="Chen Y."/>
            <person name="Shah S."/>
            <person name="Dougan E. K."/>
            <person name="Thang M."/>
            <person name="Chan C."/>
        </authorList>
    </citation>
    <scope>NUCLEOTIDE SEQUENCE [LARGE SCALE GENOMIC DNA]</scope>
</reference>
<feature type="non-terminal residue" evidence="1">
    <location>
        <position position="200"/>
    </location>
</feature>
<accession>A0ABN9VQP8</accession>
<dbReference type="EMBL" id="CAUYUJ010017555">
    <property type="protein sequence ID" value="CAK0875785.1"/>
    <property type="molecule type" value="Genomic_DNA"/>
</dbReference>
<gene>
    <name evidence="1" type="ORF">PCOR1329_LOCUS60360</name>
</gene>